<evidence type="ECO:0000313" key="2">
    <source>
        <dbReference type="EMBL" id="KAH8028032.1"/>
    </source>
</evidence>
<gene>
    <name evidence="2" type="ORF">HPB51_012618</name>
</gene>
<proteinExistence type="predicted"/>
<keyword evidence="3" id="KW-1185">Reference proteome</keyword>
<reference evidence="2" key="1">
    <citation type="journal article" date="2020" name="Cell">
        <title>Large-Scale Comparative Analyses of Tick Genomes Elucidate Their Genetic Diversity and Vector Capacities.</title>
        <authorList>
            <consortium name="Tick Genome and Microbiome Consortium (TIGMIC)"/>
            <person name="Jia N."/>
            <person name="Wang J."/>
            <person name="Shi W."/>
            <person name="Du L."/>
            <person name="Sun Y."/>
            <person name="Zhan W."/>
            <person name="Jiang J.F."/>
            <person name="Wang Q."/>
            <person name="Zhang B."/>
            <person name="Ji P."/>
            <person name="Bell-Sakyi L."/>
            <person name="Cui X.M."/>
            <person name="Yuan T.T."/>
            <person name="Jiang B.G."/>
            <person name="Yang W.F."/>
            <person name="Lam T.T."/>
            <person name="Chang Q.C."/>
            <person name="Ding S.J."/>
            <person name="Wang X.J."/>
            <person name="Zhu J.G."/>
            <person name="Ruan X.D."/>
            <person name="Zhao L."/>
            <person name="Wei J.T."/>
            <person name="Ye R.Z."/>
            <person name="Que T.C."/>
            <person name="Du C.H."/>
            <person name="Zhou Y.H."/>
            <person name="Cheng J.X."/>
            <person name="Dai P.F."/>
            <person name="Guo W.B."/>
            <person name="Han X.H."/>
            <person name="Huang E.J."/>
            <person name="Li L.F."/>
            <person name="Wei W."/>
            <person name="Gao Y.C."/>
            <person name="Liu J.Z."/>
            <person name="Shao H.Z."/>
            <person name="Wang X."/>
            <person name="Wang C.C."/>
            <person name="Yang T.C."/>
            <person name="Huo Q.B."/>
            <person name="Li W."/>
            <person name="Chen H.Y."/>
            <person name="Chen S.E."/>
            <person name="Zhou L.G."/>
            <person name="Ni X.B."/>
            <person name="Tian J.H."/>
            <person name="Sheng Y."/>
            <person name="Liu T."/>
            <person name="Pan Y.S."/>
            <person name="Xia L.Y."/>
            <person name="Li J."/>
            <person name="Zhao F."/>
            <person name="Cao W.C."/>
        </authorList>
    </citation>
    <scope>NUCLEOTIDE SEQUENCE</scope>
    <source>
        <strain evidence="2">Rmic-2018</strain>
    </source>
</reference>
<dbReference type="AlphaFoldDB" id="A0A9J6E1Y0"/>
<feature type="region of interest" description="Disordered" evidence="1">
    <location>
        <begin position="69"/>
        <end position="115"/>
    </location>
</feature>
<evidence type="ECO:0000256" key="1">
    <source>
        <dbReference type="SAM" id="MobiDB-lite"/>
    </source>
</evidence>
<protein>
    <submittedName>
        <fullName evidence="2">Uncharacterized protein</fullName>
    </submittedName>
</protein>
<dbReference type="VEuPathDB" id="VectorBase:LOC119166718"/>
<evidence type="ECO:0000313" key="3">
    <source>
        <dbReference type="Proteomes" id="UP000821866"/>
    </source>
</evidence>
<reference evidence="2" key="2">
    <citation type="submission" date="2021-09" db="EMBL/GenBank/DDBJ databases">
        <authorList>
            <person name="Jia N."/>
            <person name="Wang J."/>
            <person name="Shi W."/>
            <person name="Du L."/>
            <person name="Sun Y."/>
            <person name="Zhan W."/>
            <person name="Jiang J."/>
            <person name="Wang Q."/>
            <person name="Zhang B."/>
            <person name="Ji P."/>
            <person name="Sakyi L.B."/>
            <person name="Cui X."/>
            <person name="Yuan T."/>
            <person name="Jiang B."/>
            <person name="Yang W."/>
            <person name="Lam T.T.-Y."/>
            <person name="Chang Q."/>
            <person name="Ding S."/>
            <person name="Wang X."/>
            <person name="Zhu J."/>
            <person name="Ruan X."/>
            <person name="Zhao L."/>
            <person name="Wei J."/>
            <person name="Que T."/>
            <person name="Du C."/>
            <person name="Cheng J."/>
            <person name="Dai P."/>
            <person name="Han X."/>
            <person name="Huang E."/>
            <person name="Gao Y."/>
            <person name="Liu J."/>
            <person name="Shao H."/>
            <person name="Ye R."/>
            <person name="Li L."/>
            <person name="Wei W."/>
            <person name="Wang X."/>
            <person name="Wang C."/>
            <person name="Huo Q."/>
            <person name="Li W."/>
            <person name="Guo W."/>
            <person name="Chen H."/>
            <person name="Chen S."/>
            <person name="Zhou L."/>
            <person name="Zhou L."/>
            <person name="Ni X."/>
            <person name="Tian J."/>
            <person name="Zhou Y."/>
            <person name="Sheng Y."/>
            <person name="Liu T."/>
            <person name="Pan Y."/>
            <person name="Xia L."/>
            <person name="Li J."/>
            <person name="Zhao F."/>
            <person name="Cao W."/>
        </authorList>
    </citation>
    <scope>NUCLEOTIDE SEQUENCE</scope>
    <source>
        <strain evidence="2">Rmic-2018</strain>
        <tissue evidence="2">Larvae</tissue>
    </source>
</reference>
<accession>A0A9J6E1Y0</accession>
<dbReference type="EMBL" id="JABSTU010000006">
    <property type="protein sequence ID" value="KAH8028032.1"/>
    <property type="molecule type" value="Genomic_DNA"/>
</dbReference>
<comment type="caution">
    <text evidence="2">The sequence shown here is derived from an EMBL/GenBank/DDBJ whole genome shotgun (WGS) entry which is preliminary data.</text>
</comment>
<organism evidence="2 3">
    <name type="scientific">Rhipicephalus microplus</name>
    <name type="common">Cattle tick</name>
    <name type="synonym">Boophilus microplus</name>
    <dbReference type="NCBI Taxonomy" id="6941"/>
    <lineage>
        <taxon>Eukaryota</taxon>
        <taxon>Metazoa</taxon>
        <taxon>Ecdysozoa</taxon>
        <taxon>Arthropoda</taxon>
        <taxon>Chelicerata</taxon>
        <taxon>Arachnida</taxon>
        <taxon>Acari</taxon>
        <taxon>Parasitiformes</taxon>
        <taxon>Ixodida</taxon>
        <taxon>Ixodoidea</taxon>
        <taxon>Ixodidae</taxon>
        <taxon>Rhipicephalinae</taxon>
        <taxon>Rhipicephalus</taxon>
        <taxon>Boophilus</taxon>
    </lineage>
</organism>
<name>A0A9J6E1Y0_RHIMP</name>
<sequence length="198" mass="22025">MVIVLSDGKISDVGTYDELLTRGGAFSDFLVQFLQEGEETEGVSDEDMQLLGEIVSQVGASTELARQYSRLSANESDSTSDTERRARRRRTSSTRSAAEKSIVQSKVKPEKTPPVAAGAKLTEEESAQVGSAVANAARERERATNVVERTKLFGQPATRFKREANSDKAMVDEFRKLRNCRLQTVTHRYFDSVQEQEK</sequence>
<dbReference type="Proteomes" id="UP000821866">
    <property type="component" value="Chromosome 4"/>
</dbReference>